<evidence type="ECO:0000256" key="5">
    <source>
        <dbReference type="ARBA" id="ARBA00022603"/>
    </source>
</evidence>
<name>A0A835YAX3_9CHLO</name>
<keyword evidence="5" id="KW-0489">Methyltransferase</keyword>
<keyword evidence="7" id="KW-0949">S-adenosyl-L-methionine</keyword>
<accession>A0A835YAX3</accession>
<evidence type="ECO:0000256" key="2">
    <source>
        <dbReference type="ARBA" id="ARBA00005369"/>
    </source>
</evidence>
<dbReference type="InterPro" id="IPR029063">
    <property type="entry name" value="SAM-dependent_MTases_sf"/>
</dbReference>
<keyword evidence="6" id="KW-0808">Transferase</keyword>
<comment type="similarity">
    <text evidence="2">Belongs to the methyltransferase superfamily. L-isoaspartyl/D-aspartyl protein methyltransferase family.</text>
</comment>
<evidence type="ECO:0000256" key="3">
    <source>
        <dbReference type="ARBA" id="ARBA00011890"/>
    </source>
</evidence>
<reference evidence="8" key="1">
    <citation type="journal article" date="2020" name="bioRxiv">
        <title>Comparative genomics of Chlamydomonas.</title>
        <authorList>
            <person name="Craig R.J."/>
            <person name="Hasan A.R."/>
            <person name="Ness R.W."/>
            <person name="Keightley P.D."/>
        </authorList>
    </citation>
    <scope>NUCLEOTIDE SEQUENCE</scope>
    <source>
        <strain evidence="8">CCAP 11/70</strain>
    </source>
</reference>
<evidence type="ECO:0000256" key="1">
    <source>
        <dbReference type="ARBA" id="ARBA00004496"/>
    </source>
</evidence>
<dbReference type="Pfam" id="PF01135">
    <property type="entry name" value="PCMT"/>
    <property type="match status" value="2"/>
</dbReference>
<evidence type="ECO:0000313" key="8">
    <source>
        <dbReference type="EMBL" id="KAG2497933.1"/>
    </source>
</evidence>
<evidence type="ECO:0000256" key="7">
    <source>
        <dbReference type="ARBA" id="ARBA00022691"/>
    </source>
</evidence>
<evidence type="ECO:0000256" key="4">
    <source>
        <dbReference type="ARBA" id="ARBA00022490"/>
    </source>
</evidence>
<dbReference type="PANTHER" id="PTHR11579">
    <property type="entry name" value="PROTEIN-L-ISOASPARTATE O-METHYLTRANSFERASE"/>
    <property type="match status" value="1"/>
</dbReference>
<keyword evidence="4" id="KW-0963">Cytoplasm</keyword>
<gene>
    <name evidence="8" type="ORF">HYH03_004195</name>
</gene>
<organism evidence="8 9">
    <name type="scientific">Edaphochlamys debaryana</name>
    <dbReference type="NCBI Taxonomy" id="47281"/>
    <lineage>
        <taxon>Eukaryota</taxon>
        <taxon>Viridiplantae</taxon>
        <taxon>Chlorophyta</taxon>
        <taxon>core chlorophytes</taxon>
        <taxon>Chlorophyceae</taxon>
        <taxon>CS clade</taxon>
        <taxon>Chlamydomonadales</taxon>
        <taxon>Chlamydomonadales incertae sedis</taxon>
        <taxon>Edaphochlamys</taxon>
    </lineage>
</organism>
<dbReference type="PANTHER" id="PTHR11579:SF0">
    <property type="entry name" value="PROTEIN-L-ISOASPARTATE(D-ASPARTATE) O-METHYLTRANSFERASE"/>
    <property type="match status" value="1"/>
</dbReference>
<dbReference type="AlphaFoldDB" id="A0A835YAX3"/>
<proteinExistence type="inferred from homology"/>
<dbReference type="EMBL" id="JAEHOE010000012">
    <property type="protein sequence ID" value="KAG2497933.1"/>
    <property type="molecule type" value="Genomic_DNA"/>
</dbReference>
<dbReference type="GO" id="GO:0032259">
    <property type="term" value="P:methylation"/>
    <property type="evidence" value="ECO:0007669"/>
    <property type="project" value="UniProtKB-KW"/>
</dbReference>
<comment type="caution">
    <text evidence="8">The sequence shown here is derived from an EMBL/GenBank/DDBJ whole genome shotgun (WGS) entry which is preliminary data.</text>
</comment>
<dbReference type="Gene3D" id="3.40.50.150">
    <property type="entry name" value="Vaccinia Virus protein VP39"/>
    <property type="match status" value="1"/>
</dbReference>
<dbReference type="InterPro" id="IPR000682">
    <property type="entry name" value="PCMT"/>
</dbReference>
<dbReference type="GO" id="GO:0004719">
    <property type="term" value="F:protein-L-isoaspartate (D-aspartate) O-methyltransferase activity"/>
    <property type="evidence" value="ECO:0007669"/>
    <property type="project" value="UniProtKB-EC"/>
</dbReference>
<sequence>MLAQSRRLHRTVVRALSTSAASQGVVSFSHDSQDALVNYLVQNGVVRTPGVELVLRAVDRRDFTATHWGLPAQVLQAYSDSQVAIGQGQTISSPSLHAEALELLAGHALPGAAAMDVGAGSGYVAACLSLMVGPSGRVVALERHQRLVEHAGWVLARTLSVILGGIQQHAQGGQPRDGVTRVRVHNIELCHGNVLDEVVLSAAVALPADAGREQADAGPAPLFDAIHVGATARQVPPQLAALLRPGGRMVLALGPPVGLQTLSVVDKAADGSLSVSPVREVKLPPLAPPNAERPL</sequence>
<dbReference type="OrthoDB" id="73890at2759"/>
<dbReference type="Proteomes" id="UP000612055">
    <property type="component" value="Unassembled WGS sequence"/>
</dbReference>
<comment type="subcellular location">
    <subcellularLocation>
        <location evidence="1">Cytoplasm</location>
    </subcellularLocation>
</comment>
<dbReference type="EC" id="2.1.1.77" evidence="3"/>
<keyword evidence="9" id="KW-1185">Reference proteome</keyword>
<protein>
    <recommendedName>
        <fullName evidence="3">protein-L-isoaspartate(D-aspartate) O-methyltransferase</fullName>
        <ecNumber evidence="3">2.1.1.77</ecNumber>
    </recommendedName>
</protein>
<dbReference type="SUPFAM" id="SSF53335">
    <property type="entry name" value="S-adenosyl-L-methionine-dependent methyltransferases"/>
    <property type="match status" value="1"/>
</dbReference>
<dbReference type="GO" id="GO:0005737">
    <property type="term" value="C:cytoplasm"/>
    <property type="evidence" value="ECO:0007669"/>
    <property type="project" value="UniProtKB-SubCell"/>
</dbReference>
<evidence type="ECO:0000256" key="6">
    <source>
        <dbReference type="ARBA" id="ARBA00022679"/>
    </source>
</evidence>
<evidence type="ECO:0000313" key="9">
    <source>
        <dbReference type="Proteomes" id="UP000612055"/>
    </source>
</evidence>